<sequence length="112" mass="13060">MTNKRTMPIDFQLLGANIAVEHTILSKVGEMPAFYENSYKNPLLLAYMYYTEGLSTIEIANMLGCEQRTIRRYMNKYGLRRFTKDFSLLVMYHGIEGALKIQDPTFYDITKK</sequence>
<reference evidence="1 2" key="1">
    <citation type="submission" date="2020-05" db="EMBL/GenBank/DDBJ databases">
        <authorList>
            <person name="Kazantseva O."/>
            <person name="Skorynina A."/>
            <person name="Piligrimova E."/>
            <person name="Shadrin A."/>
        </authorList>
    </citation>
    <scope>NUCLEOTIDE SEQUENCE [LARGE SCALE GENOMIC DNA]</scope>
</reference>
<protein>
    <submittedName>
        <fullName evidence="1">RNA polymerase sigma-70 factor</fullName>
    </submittedName>
</protein>
<evidence type="ECO:0000313" key="2">
    <source>
        <dbReference type="Proteomes" id="UP000514444"/>
    </source>
</evidence>
<keyword evidence="2" id="KW-1185">Reference proteome</keyword>
<name>A0A7D7PB75_9CAUD</name>
<organism evidence="1 2">
    <name type="scientific">Bacillus phage Bolokhovo</name>
    <dbReference type="NCBI Taxonomy" id="2743970"/>
    <lineage>
        <taxon>Viruses</taxon>
        <taxon>Duplodnaviria</taxon>
        <taxon>Heunggongvirae</taxon>
        <taxon>Uroviricota</taxon>
        <taxon>Caudoviricetes</taxon>
        <taxon>Ehrlichviridae</taxon>
        <taxon>Andromedavirus</taxon>
        <taxon>Andromedavirus bolokhovo</taxon>
        <taxon>Andromedavirus curly</taxon>
    </lineage>
</organism>
<proteinExistence type="predicted"/>
<dbReference type="EMBL" id="MT514532">
    <property type="protein sequence ID" value="QMS41910.1"/>
    <property type="molecule type" value="Genomic_DNA"/>
</dbReference>
<gene>
    <name evidence="1" type="ORF">Bolokhovo_40</name>
</gene>
<accession>A0A7D7PB75</accession>
<dbReference type="Gene3D" id="1.10.10.60">
    <property type="entry name" value="Homeodomain-like"/>
    <property type="match status" value="1"/>
</dbReference>
<evidence type="ECO:0000313" key="1">
    <source>
        <dbReference type="EMBL" id="QMS41910.1"/>
    </source>
</evidence>
<dbReference type="Proteomes" id="UP000514444">
    <property type="component" value="Genome"/>
</dbReference>